<keyword evidence="7" id="KW-1133">Transmembrane helix</keyword>
<dbReference type="InterPro" id="IPR000719">
    <property type="entry name" value="Prot_kinase_dom"/>
</dbReference>
<dbReference type="EMBL" id="KZ451906">
    <property type="protein sequence ID" value="PKA63921.1"/>
    <property type="molecule type" value="Genomic_DNA"/>
</dbReference>
<keyword evidence="9" id="KW-0675">Receptor</keyword>
<dbReference type="InterPro" id="IPR044576">
    <property type="entry name" value="At4g25390-like"/>
</dbReference>
<dbReference type="Pfam" id="PF00069">
    <property type="entry name" value="Pkinase"/>
    <property type="match status" value="1"/>
</dbReference>
<keyword evidence="7" id="KW-0812">Transmembrane</keyword>
<keyword evidence="3 9" id="KW-0418">Kinase</keyword>
<dbReference type="OrthoDB" id="4062651at2759"/>
<dbReference type="PROSITE" id="PS00107">
    <property type="entry name" value="PROTEIN_KINASE_ATP"/>
    <property type="match status" value="1"/>
</dbReference>
<dbReference type="GO" id="GO:0004674">
    <property type="term" value="F:protein serine/threonine kinase activity"/>
    <property type="evidence" value="ECO:0007669"/>
    <property type="project" value="UniProtKB-EC"/>
</dbReference>
<organism evidence="9 10">
    <name type="scientific">Apostasia shenzhenica</name>
    <dbReference type="NCBI Taxonomy" id="1088818"/>
    <lineage>
        <taxon>Eukaryota</taxon>
        <taxon>Viridiplantae</taxon>
        <taxon>Streptophyta</taxon>
        <taxon>Embryophyta</taxon>
        <taxon>Tracheophyta</taxon>
        <taxon>Spermatophyta</taxon>
        <taxon>Magnoliopsida</taxon>
        <taxon>Liliopsida</taxon>
        <taxon>Asparagales</taxon>
        <taxon>Orchidaceae</taxon>
        <taxon>Apostasioideae</taxon>
        <taxon>Apostasia</taxon>
    </lineage>
</organism>
<feature type="domain" description="Protein kinase" evidence="8">
    <location>
        <begin position="84"/>
        <end position="562"/>
    </location>
</feature>
<dbReference type="STRING" id="1088818.A0A2I0B845"/>
<dbReference type="Proteomes" id="UP000236161">
    <property type="component" value="Unassembled WGS sequence"/>
</dbReference>
<proteinExistence type="predicted"/>
<name>A0A2I0B845_9ASPA</name>
<evidence type="ECO:0000256" key="2">
    <source>
        <dbReference type="ARBA" id="ARBA00022741"/>
    </source>
</evidence>
<keyword evidence="2 5" id="KW-0547">Nucleotide-binding</keyword>
<dbReference type="InterPro" id="IPR017441">
    <property type="entry name" value="Protein_kinase_ATP_BS"/>
</dbReference>
<dbReference type="EC" id="2.7.11.1" evidence="9"/>
<dbReference type="Gene3D" id="1.10.510.10">
    <property type="entry name" value="Transferase(Phosphotransferase) domain 1"/>
    <property type="match status" value="2"/>
</dbReference>
<evidence type="ECO:0000313" key="10">
    <source>
        <dbReference type="Proteomes" id="UP000236161"/>
    </source>
</evidence>
<evidence type="ECO:0000313" key="9">
    <source>
        <dbReference type="EMBL" id="PKA63921.1"/>
    </source>
</evidence>
<keyword evidence="10" id="KW-1185">Reference proteome</keyword>
<keyword evidence="7" id="KW-0472">Membrane</keyword>
<evidence type="ECO:0000256" key="4">
    <source>
        <dbReference type="ARBA" id="ARBA00022840"/>
    </source>
</evidence>
<reference evidence="9 10" key="1">
    <citation type="journal article" date="2017" name="Nature">
        <title>The Apostasia genome and the evolution of orchids.</title>
        <authorList>
            <person name="Zhang G.Q."/>
            <person name="Liu K.W."/>
            <person name="Li Z."/>
            <person name="Lohaus R."/>
            <person name="Hsiao Y.Y."/>
            <person name="Niu S.C."/>
            <person name="Wang J.Y."/>
            <person name="Lin Y.C."/>
            <person name="Xu Q."/>
            <person name="Chen L.J."/>
            <person name="Yoshida K."/>
            <person name="Fujiwara S."/>
            <person name="Wang Z.W."/>
            <person name="Zhang Y.Q."/>
            <person name="Mitsuda N."/>
            <person name="Wang M."/>
            <person name="Liu G.H."/>
            <person name="Pecoraro L."/>
            <person name="Huang H.X."/>
            <person name="Xiao X.J."/>
            <person name="Lin M."/>
            <person name="Wu X.Y."/>
            <person name="Wu W.L."/>
            <person name="Chen Y.Y."/>
            <person name="Chang S.B."/>
            <person name="Sakamoto S."/>
            <person name="Ohme-Takagi M."/>
            <person name="Yagi M."/>
            <person name="Zeng S.J."/>
            <person name="Shen C.Y."/>
            <person name="Yeh C.M."/>
            <person name="Luo Y.B."/>
            <person name="Tsai W.C."/>
            <person name="Van de Peer Y."/>
            <person name="Liu Z.J."/>
        </authorList>
    </citation>
    <scope>NUCLEOTIDE SEQUENCE [LARGE SCALE GENOMIC DNA]</scope>
    <source>
        <strain evidence="10">cv. Shenzhen</strain>
        <tissue evidence="9">Stem</tissue>
    </source>
</reference>
<dbReference type="PANTHER" id="PTHR46821">
    <property type="entry name" value="OS07G0586332 PROTEIN"/>
    <property type="match status" value="1"/>
</dbReference>
<dbReference type="InterPro" id="IPR011009">
    <property type="entry name" value="Kinase-like_dom_sf"/>
</dbReference>
<evidence type="ECO:0000256" key="6">
    <source>
        <dbReference type="SAM" id="MobiDB-lite"/>
    </source>
</evidence>
<dbReference type="AlphaFoldDB" id="A0A2I0B845"/>
<dbReference type="SMART" id="SM00220">
    <property type="entry name" value="S_TKc"/>
    <property type="match status" value="1"/>
</dbReference>
<evidence type="ECO:0000259" key="8">
    <source>
        <dbReference type="PROSITE" id="PS50011"/>
    </source>
</evidence>
<feature type="transmembrane region" description="Helical" evidence="7">
    <location>
        <begin position="24"/>
        <end position="51"/>
    </location>
</feature>
<evidence type="ECO:0000256" key="1">
    <source>
        <dbReference type="ARBA" id="ARBA00022679"/>
    </source>
</evidence>
<evidence type="ECO:0000256" key="3">
    <source>
        <dbReference type="ARBA" id="ARBA00022777"/>
    </source>
</evidence>
<feature type="region of interest" description="Disordered" evidence="6">
    <location>
        <begin position="336"/>
        <end position="359"/>
    </location>
</feature>
<dbReference type="PANTHER" id="PTHR46821:SF4">
    <property type="entry name" value="OS08G0275200 PROTEIN"/>
    <property type="match status" value="1"/>
</dbReference>
<evidence type="ECO:0000256" key="5">
    <source>
        <dbReference type="PROSITE-ProRule" id="PRU10141"/>
    </source>
</evidence>
<sequence>MTSRPLPPPAAAAAVHSHRHSRSLLLLIFSVAFPAALLLVLVLLLFLYFFFSHRRSPTLPFDSPVPPRLRRFSYRDLRAATSGFDPSCSLGRGASAAVFRGVLADGKSVAVKRLDPLSSPTAPSSVDREFQNELQILANLQPSPFVVSLLGYCLEGNRHRLLVYEYMSNGSLQEVLFGTRCPHIDWNRRFRIISDVAESLAFLHLHCDPPVIHGDIKPSNVLLGPDFQAKISDFGLSRLKNEIELCPSQELCPSHELFAGSPQVDFSLAILAPSSSNPCINQDKKMTQIGVCGDDPNTGGNQPLGKDWWWKQEESGEVSSRDYVREWVGSQISPVKNPDWEDDRKSTHELRSSNQMERFEEGSVDETLFGGSDLGAHGCGPEKKQSRDRKMKEWWKEEYFAEISKKKKKRRKKNKCEGQSPSNEMWSGDLFSKELSSTTSMRGTVCYVAPENGGFGHLMEKADIYSFGVLVLVVVSGRRPLDVSQSPLKLERANLITWCRQVAQTGNSIEILDEKLRDSCNKEQFNLCVNLALLCLQRVPDLRPDSGDIVKILKGEMELPPLPVQSSPSPNCRFFSRSRRRAMADAE</sequence>
<dbReference type="Gene3D" id="3.30.200.20">
    <property type="entry name" value="Phosphorylase Kinase, domain 1"/>
    <property type="match status" value="1"/>
</dbReference>
<keyword evidence="1 9" id="KW-0808">Transferase</keyword>
<feature type="compositionally biased region" description="Basic and acidic residues" evidence="6">
    <location>
        <begin position="338"/>
        <end position="359"/>
    </location>
</feature>
<dbReference type="InterPro" id="IPR008271">
    <property type="entry name" value="Ser/Thr_kinase_AS"/>
</dbReference>
<evidence type="ECO:0000256" key="7">
    <source>
        <dbReference type="SAM" id="Phobius"/>
    </source>
</evidence>
<dbReference type="GO" id="GO:0005524">
    <property type="term" value="F:ATP binding"/>
    <property type="evidence" value="ECO:0007669"/>
    <property type="project" value="UniProtKB-UniRule"/>
</dbReference>
<dbReference type="PROSITE" id="PS00108">
    <property type="entry name" value="PROTEIN_KINASE_ST"/>
    <property type="match status" value="1"/>
</dbReference>
<accession>A0A2I0B845</accession>
<protein>
    <submittedName>
        <fullName evidence="9">Receptor-like protein kinase</fullName>
        <ecNumber evidence="9">2.7.11.1</ecNumber>
    </submittedName>
</protein>
<dbReference type="SUPFAM" id="SSF56112">
    <property type="entry name" value="Protein kinase-like (PK-like)"/>
    <property type="match status" value="1"/>
</dbReference>
<dbReference type="PROSITE" id="PS50011">
    <property type="entry name" value="PROTEIN_KINASE_DOM"/>
    <property type="match status" value="1"/>
</dbReference>
<gene>
    <name evidence="9" type="ORF">AXF42_Ash004931</name>
</gene>
<feature type="binding site" evidence="5">
    <location>
        <position position="112"/>
    </location>
    <ligand>
        <name>ATP</name>
        <dbReference type="ChEBI" id="CHEBI:30616"/>
    </ligand>
</feature>
<keyword evidence="4 5" id="KW-0067">ATP-binding</keyword>